<keyword evidence="1" id="KW-1133">Transmembrane helix</keyword>
<evidence type="ECO:0000313" key="2">
    <source>
        <dbReference type="EMBL" id="KHN45548.1"/>
    </source>
</evidence>
<evidence type="ECO:0000313" key="3">
    <source>
        <dbReference type="EMBL" id="RZB46988.1"/>
    </source>
</evidence>
<dbReference type="PANTHER" id="PTHR12741">
    <property type="entry name" value="LYST-INTERACTING PROTEIN LIP5 DOPAMINE RESPONSIVE PROTEIN DRG-1"/>
    <property type="match status" value="1"/>
</dbReference>
<organism evidence="2">
    <name type="scientific">Glycine soja</name>
    <name type="common">Wild soybean</name>
    <dbReference type="NCBI Taxonomy" id="3848"/>
    <lineage>
        <taxon>Eukaryota</taxon>
        <taxon>Viridiplantae</taxon>
        <taxon>Streptophyta</taxon>
        <taxon>Embryophyta</taxon>
        <taxon>Tracheophyta</taxon>
        <taxon>Spermatophyta</taxon>
        <taxon>Magnoliopsida</taxon>
        <taxon>eudicotyledons</taxon>
        <taxon>Gunneridae</taxon>
        <taxon>Pentapetalae</taxon>
        <taxon>rosids</taxon>
        <taxon>fabids</taxon>
        <taxon>Fabales</taxon>
        <taxon>Fabaceae</taxon>
        <taxon>Papilionoideae</taxon>
        <taxon>50 kb inversion clade</taxon>
        <taxon>NPAAA clade</taxon>
        <taxon>indigoferoid/millettioid clade</taxon>
        <taxon>Phaseoleae</taxon>
        <taxon>Glycine</taxon>
        <taxon>Glycine subgen. Soja</taxon>
    </lineage>
</organism>
<proteinExistence type="predicted"/>
<name>A0A0B2SKZ1_GLYSO</name>
<dbReference type="PANTHER" id="PTHR12741:SF53">
    <property type="entry name" value="1,3-BETA-GLUCAN SYNTHASE"/>
    <property type="match status" value="1"/>
</dbReference>
<dbReference type="AlphaFoldDB" id="A0A0B2SKZ1"/>
<dbReference type="EMBL" id="QZWG01000019">
    <property type="protein sequence ID" value="RZB46988.1"/>
    <property type="molecule type" value="Genomic_DNA"/>
</dbReference>
<keyword evidence="2" id="KW-0808">Transferase</keyword>
<dbReference type="Proteomes" id="UP000053555">
    <property type="component" value="Unassembled WGS sequence"/>
</dbReference>
<dbReference type="GO" id="GO:0005886">
    <property type="term" value="C:plasma membrane"/>
    <property type="evidence" value="ECO:0007669"/>
    <property type="project" value="TreeGrafter"/>
</dbReference>
<reference evidence="3 4" key="2">
    <citation type="submission" date="2018-09" db="EMBL/GenBank/DDBJ databases">
        <title>A high-quality reference genome of wild soybean provides a powerful tool to mine soybean genomes.</title>
        <authorList>
            <person name="Xie M."/>
            <person name="Chung C.Y.L."/>
            <person name="Li M.-W."/>
            <person name="Wong F.-L."/>
            <person name="Chan T.-F."/>
            <person name="Lam H.-M."/>
        </authorList>
    </citation>
    <scope>NUCLEOTIDE SEQUENCE [LARGE SCALE GENOMIC DNA]</scope>
    <source>
        <strain evidence="4">cv. W05</strain>
        <tissue evidence="3">Hypocotyl of etiolated seedlings</tissue>
    </source>
</reference>
<dbReference type="EMBL" id="KN642099">
    <property type="protein sequence ID" value="KHN45548.1"/>
    <property type="molecule type" value="Genomic_DNA"/>
</dbReference>
<dbReference type="Proteomes" id="UP000289340">
    <property type="component" value="Chromosome 19"/>
</dbReference>
<keyword evidence="1" id="KW-0472">Membrane</keyword>
<feature type="transmembrane region" description="Helical" evidence="1">
    <location>
        <begin position="12"/>
        <end position="33"/>
    </location>
</feature>
<dbReference type="GO" id="GO:0046527">
    <property type="term" value="F:glucosyltransferase activity"/>
    <property type="evidence" value="ECO:0007669"/>
    <property type="project" value="TreeGrafter"/>
</dbReference>
<evidence type="ECO:0000313" key="4">
    <source>
        <dbReference type="Proteomes" id="UP000289340"/>
    </source>
</evidence>
<evidence type="ECO:0000256" key="1">
    <source>
        <dbReference type="SAM" id="Phobius"/>
    </source>
</evidence>
<dbReference type="EC" id="2.4.1.-" evidence="2"/>
<accession>A0A0B2SKZ1</accession>
<gene>
    <name evidence="3" type="ORF">D0Y65_050861</name>
    <name evidence="2" type="ORF">glysoja_038726</name>
</gene>
<keyword evidence="4" id="KW-1185">Reference proteome</keyword>
<keyword evidence="2" id="KW-0328">Glycosyltransferase</keyword>
<reference evidence="2" key="1">
    <citation type="submission" date="2014-07" db="EMBL/GenBank/DDBJ databases">
        <title>Identification of a novel salt tolerance gene in wild soybean by whole-genome sequencing.</title>
        <authorList>
            <person name="Lam H.-M."/>
            <person name="Qi X."/>
            <person name="Li M.-W."/>
            <person name="Liu X."/>
            <person name="Xie M."/>
            <person name="Ni M."/>
            <person name="Xu X."/>
        </authorList>
    </citation>
    <scope>NUCLEOTIDE SEQUENCE [LARGE SCALE GENOMIC DNA]</scope>
    <source>
        <tissue evidence="2">Root</tissue>
    </source>
</reference>
<keyword evidence="1" id="KW-0812">Transmembrane</keyword>
<protein>
    <submittedName>
        <fullName evidence="2">Callose synthase 5</fullName>
        <ecNumber evidence="2">2.4.1.-</ecNumber>
    </submittedName>
</protein>
<sequence>MGRKQFNANFQLMFRLLKLFLFIGAIVALGLMFTLLSLIVGDIFASLLAFLPTACTVIQIGQACRPFVKGIGMWGSVKSLARGYK</sequence>